<proteinExistence type="predicted"/>
<dbReference type="AlphaFoldDB" id="A0A0N5D925"/>
<name>A0A0N5D925_THECL</name>
<evidence type="ECO:0000313" key="2">
    <source>
        <dbReference type="EMBL" id="VDN07265.1"/>
    </source>
</evidence>
<protein>
    <submittedName>
        <fullName evidence="2 4">Uncharacterized protein</fullName>
    </submittedName>
</protein>
<evidence type="ECO:0000256" key="1">
    <source>
        <dbReference type="SAM" id="MobiDB-lite"/>
    </source>
</evidence>
<sequence>MLYNALLGLTTKALRSIRKPAMNSRDGLPRAAIPNVRQNVSLSFDFTDESDNENFPTCDIRKKPQRAASIRGTSEAKVSKDSKKSSANDQKNYAKQSDASKIERALKGRMTPVEMLNNFGLERSLSATYTDNRSILELLPETKPTKEGQRIFCSDQMRTKKIARLKRITAFNINN</sequence>
<dbReference type="OrthoDB" id="5876219at2759"/>
<dbReference type="WBParaSite" id="TCLT_0000962701-mRNA-1">
    <property type="protein sequence ID" value="TCLT_0000962701-mRNA-1"/>
    <property type="gene ID" value="TCLT_0000962701"/>
</dbReference>
<feature type="region of interest" description="Disordered" evidence="1">
    <location>
        <begin position="64"/>
        <end position="100"/>
    </location>
</feature>
<feature type="compositionally biased region" description="Basic and acidic residues" evidence="1">
    <location>
        <begin position="77"/>
        <end position="86"/>
    </location>
</feature>
<dbReference type="Proteomes" id="UP000276776">
    <property type="component" value="Unassembled WGS sequence"/>
</dbReference>
<dbReference type="EMBL" id="UYYF01004839">
    <property type="protein sequence ID" value="VDN07265.1"/>
    <property type="molecule type" value="Genomic_DNA"/>
</dbReference>
<keyword evidence="3" id="KW-1185">Reference proteome</keyword>
<evidence type="ECO:0000313" key="3">
    <source>
        <dbReference type="Proteomes" id="UP000276776"/>
    </source>
</evidence>
<gene>
    <name evidence="2" type="ORF">TCLT_LOCUS9616</name>
</gene>
<reference evidence="4" key="1">
    <citation type="submission" date="2017-02" db="UniProtKB">
        <authorList>
            <consortium name="WormBaseParasite"/>
        </authorList>
    </citation>
    <scope>IDENTIFICATION</scope>
</reference>
<evidence type="ECO:0000313" key="4">
    <source>
        <dbReference type="WBParaSite" id="TCLT_0000962701-mRNA-1"/>
    </source>
</evidence>
<reference evidence="2 3" key="2">
    <citation type="submission" date="2018-11" db="EMBL/GenBank/DDBJ databases">
        <authorList>
            <consortium name="Pathogen Informatics"/>
        </authorList>
    </citation>
    <scope>NUCLEOTIDE SEQUENCE [LARGE SCALE GENOMIC DNA]</scope>
</reference>
<organism evidence="4">
    <name type="scientific">Thelazia callipaeda</name>
    <name type="common">Oriental eyeworm</name>
    <name type="synonym">Parasitic nematode</name>
    <dbReference type="NCBI Taxonomy" id="103827"/>
    <lineage>
        <taxon>Eukaryota</taxon>
        <taxon>Metazoa</taxon>
        <taxon>Ecdysozoa</taxon>
        <taxon>Nematoda</taxon>
        <taxon>Chromadorea</taxon>
        <taxon>Rhabditida</taxon>
        <taxon>Spirurina</taxon>
        <taxon>Spiruromorpha</taxon>
        <taxon>Thelazioidea</taxon>
        <taxon>Thelaziidae</taxon>
        <taxon>Thelazia</taxon>
    </lineage>
</organism>
<accession>A0A0N5D925</accession>